<reference evidence="1 2" key="1">
    <citation type="submission" date="2017-10" db="EMBL/GenBank/DDBJ databases">
        <title>Extensive intraspecific genome diversity in a model arbuscular mycorrhizal fungus.</title>
        <authorList>
            <person name="Chen E.C.H."/>
            <person name="Morin E."/>
            <person name="Baudet D."/>
            <person name="Noel J."/>
            <person name="Ndikumana S."/>
            <person name="Charron P."/>
            <person name="St-Onge C."/>
            <person name="Giorgi J."/>
            <person name="Grigoriev I.V."/>
            <person name="Roux C."/>
            <person name="Martin F.M."/>
            <person name="Corradi N."/>
        </authorList>
    </citation>
    <scope>NUCLEOTIDE SEQUENCE [LARGE SCALE GENOMIC DNA]</scope>
    <source>
        <strain evidence="1 2">A1</strain>
    </source>
</reference>
<feature type="non-terminal residue" evidence="1">
    <location>
        <position position="62"/>
    </location>
</feature>
<organism evidence="1 2">
    <name type="scientific">Rhizophagus irregularis</name>
    <dbReference type="NCBI Taxonomy" id="588596"/>
    <lineage>
        <taxon>Eukaryota</taxon>
        <taxon>Fungi</taxon>
        <taxon>Fungi incertae sedis</taxon>
        <taxon>Mucoromycota</taxon>
        <taxon>Glomeromycotina</taxon>
        <taxon>Glomeromycetes</taxon>
        <taxon>Glomerales</taxon>
        <taxon>Glomeraceae</taxon>
        <taxon>Rhizophagus</taxon>
    </lineage>
</organism>
<proteinExistence type="predicted"/>
<accession>A0A2N0QQ07</accession>
<dbReference type="VEuPathDB" id="FungiDB:RhiirA1_310677"/>
<sequence length="62" mass="7080">LKPCEWLLKIGSYTCSKIILITSCTNLSLKFGTPSGRFFPFDFGMYTRRTGEKRNFPSFSCS</sequence>
<dbReference type="Proteomes" id="UP000232688">
    <property type="component" value="Unassembled WGS sequence"/>
</dbReference>
<evidence type="ECO:0000313" key="2">
    <source>
        <dbReference type="Proteomes" id="UP000232688"/>
    </source>
</evidence>
<name>A0A2N0QQ07_9GLOM</name>
<dbReference type="EMBL" id="LLXH01004629">
    <property type="protein sequence ID" value="PKC53138.1"/>
    <property type="molecule type" value="Genomic_DNA"/>
</dbReference>
<feature type="non-terminal residue" evidence="1">
    <location>
        <position position="1"/>
    </location>
</feature>
<comment type="caution">
    <text evidence="1">The sequence shown here is derived from an EMBL/GenBank/DDBJ whole genome shotgun (WGS) entry which is preliminary data.</text>
</comment>
<evidence type="ECO:0000313" key="1">
    <source>
        <dbReference type="EMBL" id="PKC53138.1"/>
    </source>
</evidence>
<gene>
    <name evidence="1" type="ORF">RhiirA1_310677</name>
</gene>
<protein>
    <submittedName>
        <fullName evidence="1">Uncharacterized protein</fullName>
    </submittedName>
</protein>
<dbReference type="AlphaFoldDB" id="A0A2N0QQ07"/>
<reference evidence="1 2" key="2">
    <citation type="submission" date="2017-10" db="EMBL/GenBank/DDBJ databases">
        <title>Genome analyses suggest a sexual origin of heterokaryosis in a supposedly ancient asexual fungus.</title>
        <authorList>
            <person name="Corradi N."/>
            <person name="Sedzielewska K."/>
            <person name="Noel J."/>
            <person name="Charron P."/>
            <person name="Farinelli L."/>
            <person name="Marton T."/>
            <person name="Kruger M."/>
            <person name="Pelin A."/>
            <person name="Brachmann A."/>
            <person name="Corradi N."/>
        </authorList>
    </citation>
    <scope>NUCLEOTIDE SEQUENCE [LARGE SCALE GENOMIC DNA]</scope>
    <source>
        <strain evidence="1 2">A1</strain>
    </source>
</reference>